<proteinExistence type="predicted"/>
<reference evidence="1" key="1">
    <citation type="submission" date="2019-08" db="EMBL/GenBank/DDBJ databases">
        <authorList>
            <person name="Kucharzyk K."/>
            <person name="Murdoch R.W."/>
            <person name="Higgins S."/>
            <person name="Loffler F."/>
        </authorList>
    </citation>
    <scope>NUCLEOTIDE SEQUENCE</scope>
</reference>
<accession>A0A645IDS9</accession>
<organism evidence="1">
    <name type="scientific">bioreactor metagenome</name>
    <dbReference type="NCBI Taxonomy" id="1076179"/>
    <lineage>
        <taxon>unclassified sequences</taxon>
        <taxon>metagenomes</taxon>
        <taxon>ecological metagenomes</taxon>
    </lineage>
</organism>
<protein>
    <submittedName>
        <fullName evidence="1">Uncharacterized protein</fullName>
    </submittedName>
</protein>
<comment type="caution">
    <text evidence="1">The sequence shown here is derived from an EMBL/GenBank/DDBJ whole genome shotgun (WGS) entry which is preliminary data.</text>
</comment>
<name>A0A645IDS9_9ZZZZ</name>
<evidence type="ECO:0000313" key="1">
    <source>
        <dbReference type="EMBL" id="MPN49491.1"/>
    </source>
</evidence>
<sequence length="82" mass="9488">MFDDVHEQLAERPEEKRLQFVDHRVGQSPVFIGDLESVFIVQLLGKPVDGRTEPKLVQNRSAEFECQRPRHADRFVDGVKDV</sequence>
<dbReference type="AlphaFoldDB" id="A0A645IDS9"/>
<gene>
    <name evidence="1" type="ORF">SDC9_197112</name>
</gene>
<dbReference type="EMBL" id="VSSQ01112791">
    <property type="protein sequence ID" value="MPN49491.1"/>
    <property type="molecule type" value="Genomic_DNA"/>
</dbReference>